<dbReference type="SUPFAM" id="SSF81508">
    <property type="entry name" value="Ubiquinone-binding protein QP-C of cytochrome bc1 complex (Ubiquinol-cytochrome c reductase)"/>
    <property type="match status" value="1"/>
</dbReference>
<keyword evidence="3 11" id="KW-0813">Transport</keyword>
<comment type="function">
    <text evidence="11">Component of the ubiquinol-cytochrome c oxidoreductase, a multisubunit transmembrane complex that is part of the mitochondrial electron transport chain which drives oxidative phosphorylation. The complex plays an important role in the uptake of multiple carbon sources present in different host niches.</text>
</comment>
<dbReference type="Proteomes" id="UP001345013">
    <property type="component" value="Unassembled WGS sequence"/>
</dbReference>
<comment type="caution">
    <text evidence="13">The sequence shown here is derived from an EMBL/GenBank/DDBJ whole genome shotgun (WGS) entry which is preliminary data.</text>
</comment>
<dbReference type="EMBL" id="JAVRRG010000009">
    <property type="protein sequence ID" value="KAK5099592.1"/>
    <property type="molecule type" value="Genomic_DNA"/>
</dbReference>
<gene>
    <name evidence="13" type="primary">QCR8</name>
    <name evidence="13" type="ORF">LTR24_001251</name>
</gene>
<accession>A0ABR0KL31</accession>
<reference evidence="13 14" key="1">
    <citation type="submission" date="2023-08" db="EMBL/GenBank/DDBJ databases">
        <title>Black Yeasts Isolated from many extreme environments.</title>
        <authorList>
            <person name="Coleine C."/>
            <person name="Stajich J.E."/>
            <person name="Selbmann L."/>
        </authorList>
    </citation>
    <scope>NUCLEOTIDE SEQUENCE [LARGE SCALE GENOMIC DNA]</scope>
    <source>
        <strain evidence="13 14">CCFEE 5885</strain>
    </source>
</reference>
<comment type="subunit">
    <text evidence="11">Component of the ubiquinol-cytochrome c oxidoreductase (cytochrome b-c1 complex, complex III, CIII), a multisubunit enzyme composed of 3 respiratory subunits cytochrome b, cytochrome c1 and Rieske protein, 2 core protein subunits, and additional low-molecular weight protein subunits. The complex exists as an obligatory dimer and forms supercomplexes (SCs) in the inner mitochondrial membrane with cytochrome c oxidase (complex IV, CIV).</text>
</comment>
<keyword evidence="6 11" id="KW-0999">Mitochondrion inner membrane</keyword>
<keyword evidence="8 11" id="KW-1133">Transmembrane helix</keyword>
<evidence type="ECO:0000256" key="1">
    <source>
        <dbReference type="ARBA" id="ARBA00004434"/>
    </source>
</evidence>
<feature type="compositionally biased region" description="Polar residues" evidence="12">
    <location>
        <begin position="109"/>
        <end position="118"/>
    </location>
</feature>
<protein>
    <recommendedName>
        <fullName evidence="11">Cytochrome b-c1 complex subunit 8</fullName>
    </recommendedName>
    <alternativeName>
        <fullName evidence="11">Complex III subunit 8</fullName>
    </alternativeName>
</protein>
<evidence type="ECO:0000256" key="9">
    <source>
        <dbReference type="ARBA" id="ARBA00023128"/>
    </source>
</evidence>
<proteinExistence type="inferred from homology"/>
<name>A0ABR0KL31_9EURO</name>
<evidence type="ECO:0000256" key="3">
    <source>
        <dbReference type="ARBA" id="ARBA00022448"/>
    </source>
</evidence>
<feature type="region of interest" description="Disordered" evidence="12">
    <location>
        <begin position="99"/>
        <end position="118"/>
    </location>
</feature>
<keyword evidence="10 11" id="KW-0472">Membrane</keyword>
<feature type="transmembrane region" description="Helical" evidence="11">
    <location>
        <begin position="75"/>
        <end position="93"/>
    </location>
</feature>
<sequence length="118" mass="13368">MRVTPRLAMQATRALRGHDHPNFKNGIWLGNWGDLGSPKQKGLTSYALSPNRQRALAGTMHAAIFNVSRRTRDQILYWLPPLLIAYAAMQWAMERNEFLNSKPGRETEASQQMDSVTS</sequence>
<keyword evidence="4 11" id="KW-0679">Respiratory chain</keyword>
<dbReference type="InterPro" id="IPR004205">
    <property type="entry name" value="Cyt_bc1_su8"/>
</dbReference>
<evidence type="ECO:0000256" key="6">
    <source>
        <dbReference type="ARBA" id="ARBA00022792"/>
    </source>
</evidence>
<evidence type="ECO:0000256" key="2">
    <source>
        <dbReference type="ARBA" id="ARBA00007668"/>
    </source>
</evidence>
<evidence type="ECO:0000256" key="4">
    <source>
        <dbReference type="ARBA" id="ARBA00022660"/>
    </source>
</evidence>
<organism evidence="13 14">
    <name type="scientific">Lithohypha guttulata</name>
    <dbReference type="NCBI Taxonomy" id="1690604"/>
    <lineage>
        <taxon>Eukaryota</taxon>
        <taxon>Fungi</taxon>
        <taxon>Dikarya</taxon>
        <taxon>Ascomycota</taxon>
        <taxon>Pezizomycotina</taxon>
        <taxon>Eurotiomycetes</taxon>
        <taxon>Chaetothyriomycetidae</taxon>
        <taxon>Chaetothyriales</taxon>
        <taxon>Trichomeriaceae</taxon>
        <taxon>Lithohypha</taxon>
    </lineage>
</organism>
<evidence type="ECO:0000256" key="7">
    <source>
        <dbReference type="ARBA" id="ARBA00022982"/>
    </source>
</evidence>
<keyword evidence="14" id="KW-1185">Reference proteome</keyword>
<dbReference type="Gene3D" id="1.20.5.210">
    <property type="entry name" value="Cytochrome b-c1 complex subunit 8"/>
    <property type="match status" value="1"/>
</dbReference>
<evidence type="ECO:0000256" key="10">
    <source>
        <dbReference type="ARBA" id="ARBA00023136"/>
    </source>
</evidence>
<dbReference type="PANTHER" id="PTHR12119">
    <property type="entry name" value="UBIQUINOL-CYTOCHROME C REDUCTASE COMPLEX UBIQUINONE-BINDING PROTEIN QP-C"/>
    <property type="match status" value="1"/>
</dbReference>
<comment type="similarity">
    <text evidence="2 11">Belongs to the UQCRQ/QCR8 family.</text>
</comment>
<keyword evidence="7 11" id="KW-0249">Electron transport</keyword>
<evidence type="ECO:0000313" key="13">
    <source>
        <dbReference type="EMBL" id="KAK5099592.1"/>
    </source>
</evidence>
<comment type="subcellular location">
    <subcellularLocation>
        <location evidence="1 11">Mitochondrion inner membrane</location>
        <topology evidence="1 11">Single-pass membrane protein</topology>
    </subcellularLocation>
</comment>
<dbReference type="InterPro" id="IPR036642">
    <property type="entry name" value="Cyt_bc1_su8_sf"/>
</dbReference>
<keyword evidence="5 11" id="KW-0812">Transmembrane</keyword>
<evidence type="ECO:0000256" key="5">
    <source>
        <dbReference type="ARBA" id="ARBA00022692"/>
    </source>
</evidence>
<evidence type="ECO:0000313" key="14">
    <source>
        <dbReference type="Proteomes" id="UP001345013"/>
    </source>
</evidence>
<dbReference type="Pfam" id="PF02939">
    <property type="entry name" value="UcrQ"/>
    <property type="match status" value="1"/>
</dbReference>
<evidence type="ECO:0000256" key="8">
    <source>
        <dbReference type="ARBA" id="ARBA00022989"/>
    </source>
</evidence>
<keyword evidence="9 11" id="KW-0496">Mitochondrion</keyword>
<evidence type="ECO:0000256" key="12">
    <source>
        <dbReference type="SAM" id="MobiDB-lite"/>
    </source>
</evidence>
<evidence type="ECO:0000256" key="11">
    <source>
        <dbReference type="RuleBase" id="RU368118"/>
    </source>
</evidence>
<dbReference type="PANTHER" id="PTHR12119:SF2">
    <property type="entry name" value="CYTOCHROME B-C1 COMPLEX SUBUNIT 8"/>
    <property type="match status" value="1"/>
</dbReference>